<protein>
    <submittedName>
        <fullName evidence="5">DNA replication protein DnaC</fullName>
    </submittedName>
</protein>
<dbReference type="OrthoDB" id="2052561at2"/>
<accession>A0A1H2V0M5</accession>
<dbReference type="NCBIfam" id="NF038214">
    <property type="entry name" value="IS21_help_AAA"/>
    <property type="match status" value="1"/>
</dbReference>
<name>A0A1H2V0M5_9FIRM</name>
<dbReference type="InterPro" id="IPR028350">
    <property type="entry name" value="DNAC/IstB-like"/>
</dbReference>
<sequence length="250" mass="29211">MIGKIDYIKEYAKELKLLNLQKKIDEFIEHGEKEDLSYQEFLYQILNEEIIAKEQRKKQTRLKNAGFPVIKTIEEFDFEFQKSISKRHINRLLEMDWIDKIYNLIFLGPPGVGKTHLAIALGYKAIDMGYKVSFISMDNLVYSLKTQDIMRKSKIKINKIHSSDLVIIDEIGYLPINREEANMFFQLISALHEQTSIIITSNKGFGDWNELLGDPALTTAILDRLTYKCELFNMTGKSYRLTHRKSFLED</sequence>
<dbReference type="GO" id="GO:0006260">
    <property type="term" value="P:DNA replication"/>
    <property type="evidence" value="ECO:0007669"/>
    <property type="project" value="TreeGrafter"/>
</dbReference>
<dbReference type="Pfam" id="PF01695">
    <property type="entry name" value="IstB_IS21"/>
    <property type="match status" value="1"/>
</dbReference>
<proteinExistence type="inferred from homology"/>
<dbReference type="Gene3D" id="3.40.50.300">
    <property type="entry name" value="P-loop containing nucleotide triphosphate hydrolases"/>
    <property type="match status" value="1"/>
</dbReference>
<comment type="similarity">
    <text evidence="1">Belongs to the IS21/IS1162 putative ATP-binding protein family.</text>
</comment>
<keyword evidence="6" id="KW-1185">Reference proteome</keyword>
<dbReference type="SUPFAM" id="SSF52540">
    <property type="entry name" value="P-loop containing nucleoside triphosphate hydrolases"/>
    <property type="match status" value="1"/>
</dbReference>
<keyword evidence="3" id="KW-0067">ATP-binding</keyword>
<dbReference type="InterPro" id="IPR027417">
    <property type="entry name" value="P-loop_NTPase"/>
</dbReference>
<dbReference type="Proteomes" id="UP000198828">
    <property type="component" value="Unassembled WGS sequence"/>
</dbReference>
<dbReference type="AlphaFoldDB" id="A0A1H2V0M5"/>
<dbReference type="PANTHER" id="PTHR30050">
    <property type="entry name" value="CHROMOSOMAL REPLICATION INITIATOR PROTEIN DNAA"/>
    <property type="match status" value="1"/>
</dbReference>
<keyword evidence="2" id="KW-0547">Nucleotide-binding</keyword>
<dbReference type="PANTHER" id="PTHR30050:SF4">
    <property type="entry name" value="ATP-BINDING PROTEIN RV3427C IN INSERTION SEQUENCE-RELATED"/>
    <property type="match status" value="1"/>
</dbReference>
<dbReference type="RefSeq" id="WP_093751361.1">
    <property type="nucleotide sequence ID" value="NZ_FNNG01000003.1"/>
</dbReference>
<dbReference type="PIRSF" id="PIRSF003073">
    <property type="entry name" value="DNAC_TnpB_IstB"/>
    <property type="match status" value="1"/>
</dbReference>
<evidence type="ECO:0000256" key="1">
    <source>
        <dbReference type="ARBA" id="ARBA00008059"/>
    </source>
</evidence>
<dbReference type="EMBL" id="FNNG01000003">
    <property type="protein sequence ID" value="SDW61444.1"/>
    <property type="molecule type" value="Genomic_DNA"/>
</dbReference>
<dbReference type="InterPro" id="IPR002611">
    <property type="entry name" value="IstB_ATP-bd"/>
</dbReference>
<dbReference type="GO" id="GO:0005524">
    <property type="term" value="F:ATP binding"/>
    <property type="evidence" value="ECO:0007669"/>
    <property type="project" value="UniProtKB-KW"/>
</dbReference>
<dbReference type="PRINTS" id="PR00300">
    <property type="entry name" value="CLPPROTEASEA"/>
</dbReference>
<dbReference type="SMART" id="SM00382">
    <property type="entry name" value="AAA"/>
    <property type="match status" value="1"/>
</dbReference>
<evidence type="ECO:0000256" key="2">
    <source>
        <dbReference type="ARBA" id="ARBA00022741"/>
    </source>
</evidence>
<evidence type="ECO:0000313" key="6">
    <source>
        <dbReference type="Proteomes" id="UP000198828"/>
    </source>
</evidence>
<reference evidence="5 6" key="1">
    <citation type="submission" date="2016-10" db="EMBL/GenBank/DDBJ databases">
        <authorList>
            <person name="de Groot N.N."/>
        </authorList>
    </citation>
    <scope>NUCLEOTIDE SEQUENCE [LARGE SCALE GENOMIC DNA]</scope>
    <source>
        <strain evidence="5 6">DSM 23310</strain>
    </source>
</reference>
<gene>
    <name evidence="5" type="ORF">SAMN05660923_00973</name>
</gene>
<evidence type="ECO:0000313" key="5">
    <source>
        <dbReference type="EMBL" id="SDW61444.1"/>
    </source>
</evidence>
<evidence type="ECO:0000259" key="4">
    <source>
        <dbReference type="SMART" id="SM00382"/>
    </source>
</evidence>
<organism evidence="5 6">
    <name type="scientific">Tepidimicrobium xylanilyticum</name>
    <dbReference type="NCBI Taxonomy" id="1123352"/>
    <lineage>
        <taxon>Bacteria</taxon>
        <taxon>Bacillati</taxon>
        <taxon>Bacillota</taxon>
        <taxon>Tissierellia</taxon>
        <taxon>Tissierellales</taxon>
        <taxon>Tepidimicrobiaceae</taxon>
        <taxon>Tepidimicrobium</taxon>
    </lineage>
</organism>
<dbReference type="InterPro" id="IPR001270">
    <property type="entry name" value="ClpA/B"/>
</dbReference>
<dbReference type="CDD" id="cd00009">
    <property type="entry name" value="AAA"/>
    <property type="match status" value="1"/>
</dbReference>
<dbReference type="InterPro" id="IPR003593">
    <property type="entry name" value="AAA+_ATPase"/>
</dbReference>
<evidence type="ECO:0000256" key="3">
    <source>
        <dbReference type="ARBA" id="ARBA00022840"/>
    </source>
</evidence>
<feature type="domain" description="AAA+ ATPase" evidence="4">
    <location>
        <begin position="100"/>
        <end position="235"/>
    </location>
</feature>
<dbReference type="InterPro" id="IPR047661">
    <property type="entry name" value="IstB"/>
</dbReference>